<proteinExistence type="predicted"/>
<feature type="non-terminal residue" evidence="2">
    <location>
        <position position="1"/>
    </location>
</feature>
<name>A0A699WZP9_TANCI</name>
<feature type="region of interest" description="Disordered" evidence="1">
    <location>
        <begin position="1"/>
        <end position="38"/>
    </location>
</feature>
<gene>
    <name evidence="2" type="ORF">Tci_923065</name>
</gene>
<feature type="non-terminal residue" evidence="2">
    <location>
        <position position="115"/>
    </location>
</feature>
<feature type="region of interest" description="Disordered" evidence="1">
    <location>
        <begin position="66"/>
        <end position="115"/>
    </location>
</feature>
<dbReference type="AlphaFoldDB" id="A0A699WZP9"/>
<protein>
    <submittedName>
        <fullName evidence="2">Uncharacterized protein</fullName>
    </submittedName>
</protein>
<comment type="caution">
    <text evidence="2">The sequence shown here is derived from an EMBL/GenBank/DDBJ whole genome shotgun (WGS) entry which is preliminary data.</text>
</comment>
<evidence type="ECO:0000313" key="2">
    <source>
        <dbReference type="EMBL" id="GFD51096.1"/>
    </source>
</evidence>
<accession>A0A699WZP9</accession>
<evidence type="ECO:0000256" key="1">
    <source>
        <dbReference type="SAM" id="MobiDB-lite"/>
    </source>
</evidence>
<reference evidence="2" key="1">
    <citation type="journal article" date="2019" name="Sci. Rep.">
        <title>Draft genome of Tanacetum cinerariifolium, the natural source of mosquito coil.</title>
        <authorList>
            <person name="Yamashiro T."/>
            <person name="Shiraishi A."/>
            <person name="Satake H."/>
            <person name="Nakayama K."/>
        </authorList>
    </citation>
    <scope>NUCLEOTIDE SEQUENCE</scope>
</reference>
<feature type="compositionally biased region" description="Basic and acidic residues" evidence="1">
    <location>
        <begin position="100"/>
        <end position="115"/>
    </location>
</feature>
<sequence>RRPGARRFAGHPQARGQGDAIPVSRLRPDAGRNRQRRALCVRQRRNGDRQRHRTVFAVRASLAAFHRQGPRGVHPDGQGTGPVEDRAHRRHVRASLADSGKPDPPDRRCYPGRDQ</sequence>
<dbReference type="EMBL" id="BKCJ011765588">
    <property type="protein sequence ID" value="GFD51096.1"/>
    <property type="molecule type" value="Genomic_DNA"/>
</dbReference>
<organism evidence="2">
    <name type="scientific">Tanacetum cinerariifolium</name>
    <name type="common">Dalmatian daisy</name>
    <name type="synonym">Chrysanthemum cinerariifolium</name>
    <dbReference type="NCBI Taxonomy" id="118510"/>
    <lineage>
        <taxon>Eukaryota</taxon>
        <taxon>Viridiplantae</taxon>
        <taxon>Streptophyta</taxon>
        <taxon>Embryophyta</taxon>
        <taxon>Tracheophyta</taxon>
        <taxon>Spermatophyta</taxon>
        <taxon>Magnoliopsida</taxon>
        <taxon>eudicotyledons</taxon>
        <taxon>Gunneridae</taxon>
        <taxon>Pentapetalae</taxon>
        <taxon>asterids</taxon>
        <taxon>campanulids</taxon>
        <taxon>Asterales</taxon>
        <taxon>Asteraceae</taxon>
        <taxon>Asteroideae</taxon>
        <taxon>Anthemideae</taxon>
        <taxon>Anthemidinae</taxon>
        <taxon>Tanacetum</taxon>
    </lineage>
</organism>